<name>A0A382NNT2_9ZZZZ</name>
<feature type="non-terminal residue" evidence="1">
    <location>
        <position position="1"/>
    </location>
</feature>
<gene>
    <name evidence="1" type="ORF">METZ01_LOCUS314992</name>
</gene>
<organism evidence="1">
    <name type="scientific">marine metagenome</name>
    <dbReference type="NCBI Taxonomy" id="408172"/>
    <lineage>
        <taxon>unclassified sequences</taxon>
        <taxon>metagenomes</taxon>
        <taxon>ecological metagenomes</taxon>
    </lineage>
</organism>
<protein>
    <recommendedName>
        <fullName evidence="2">Glutamine amidotransferase domain-containing protein</fullName>
    </recommendedName>
</protein>
<proteinExistence type="predicted"/>
<evidence type="ECO:0008006" key="2">
    <source>
        <dbReference type="Google" id="ProtNLM"/>
    </source>
</evidence>
<accession>A0A382NNT2</accession>
<sequence length="331" mass="36286">ISHDTNHSFTALNRLLAAGASVRWVHNKITLDGVDAIDRGAMLINGVERHVVNDLAEVLELDILATNLSDEIPALTIRAPRLAIFEPWGGNIDAGWTRWVLDQHDFSYTRVRSRDIRAANLHERFDVIILPEMSSSTLIQGLQGPNVRPAYRGGIAAQGVRNLRRFVNNGGTLITLGNAATFAIEHLAVPITNVVSGQPEEAFYCPGSILRVSIDTSHPIGYGMPSEADAMLVGNGGYRISRARRGVDVRTIAQYPNLPLLRSGLLVGEEHIRGTSAIMEAPLGKGRIILHTFRVQHRGQTWGTFKLLFNSIFYGPAISRQSPVQTSLDAH</sequence>
<dbReference type="EMBL" id="UINC01101377">
    <property type="protein sequence ID" value="SVC62138.1"/>
    <property type="molecule type" value="Genomic_DNA"/>
</dbReference>
<dbReference type="InterPro" id="IPR029062">
    <property type="entry name" value="Class_I_gatase-like"/>
</dbReference>
<reference evidence="1" key="1">
    <citation type="submission" date="2018-05" db="EMBL/GenBank/DDBJ databases">
        <authorList>
            <person name="Lanie J.A."/>
            <person name="Ng W.-L."/>
            <person name="Kazmierczak K.M."/>
            <person name="Andrzejewski T.M."/>
            <person name="Davidsen T.M."/>
            <person name="Wayne K.J."/>
            <person name="Tettelin H."/>
            <person name="Glass J.I."/>
            <person name="Rusch D."/>
            <person name="Podicherti R."/>
            <person name="Tsui H.-C.T."/>
            <person name="Winkler M.E."/>
        </authorList>
    </citation>
    <scope>NUCLEOTIDE SEQUENCE</scope>
</reference>
<dbReference type="Gene3D" id="3.40.50.880">
    <property type="match status" value="1"/>
</dbReference>
<dbReference type="SUPFAM" id="SSF52317">
    <property type="entry name" value="Class I glutamine amidotransferase-like"/>
    <property type="match status" value="1"/>
</dbReference>
<evidence type="ECO:0000313" key="1">
    <source>
        <dbReference type="EMBL" id="SVC62138.1"/>
    </source>
</evidence>
<dbReference type="AlphaFoldDB" id="A0A382NNT2"/>